<dbReference type="Proteomes" id="UP001187192">
    <property type="component" value="Unassembled WGS sequence"/>
</dbReference>
<gene>
    <name evidence="1" type="ORF">TIFTF001_031686</name>
</gene>
<accession>A0AA88E1V6</accession>
<proteinExistence type="predicted"/>
<keyword evidence="2" id="KW-1185">Reference proteome</keyword>
<sequence>MAAGDRTTWMATQVCGGQELRQRESRSRWVGGELVHRRGWLPRGWGEIVVGGWGANWFTGGDGCQGVGNRCNTNGERGRTKATCCLKMGRVEEDRTAVGGGLPMFGNHFTWVGRGIVNPFQSLCNGSQSSSR</sequence>
<dbReference type="EMBL" id="BTGU01000132">
    <property type="protein sequence ID" value="GMN62609.1"/>
    <property type="molecule type" value="Genomic_DNA"/>
</dbReference>
<name>A0AA88E1V6_FICCA</name>
<comment type="caution">
    <text evidence="1">The sequence shown here is derived from an EMBL/GenBank/DDBJ whole genome shotgun (WGS) entry which is preliminary data.</text>
</comment>
<protein>
    <submittedName>
        <fullName evidence="1">Uncharacterized protein</fullName>
    </submittedName>
</protein>
<organism evidence="1 2">
    <name type="scientific">Ficus carica</name>
    <name type="common">Common fig</name>
    <dbReference type="NCBI Taxonomy" id="3494"/>
    <lineage>
        <taxon>Eukaryota</taxon>
        <taxon>Viridiplantae</taxon>
        <taxon>Streptophyta</taxon>
        <taxon>Embryophyta</taxon>
        <taxon>Tracheophyta</taxon>
        <taxon>Spermatophyta</taxon>
        <taxon>Magnoliopsida</taxon>
        <taxon>eudicotyledons</taxon>
        <taxon>Gunneridae</taxon>
        <taxon>Pentapetalae</taxon>
        <taxon>rosids</taxon>
        <taxon>fabids</taxon>
        <taxon>Rosales</taxon>
        <taxon>Moraceae</taxon>
        <taxon>Ficeae</taxon>
        <taxon>Ficus</taxon>
    </lineage>
</organism>
<dbReference type="AlphaFoldDB" id="A0AA88E1V6"/>
<evidence type="ECO:0000313" key="2">
    <source>
        <dbReference type="Proteomes" id="UP001187192"/>
    </source>
</evidence>
<evidence type="ECO:0000313" key="1">
    <source>
        <dbReference type="EMBL" id="GMN62609.1"/>
    </source>
</evidence>
<reference evidence="1" key="1">
    <citation type="submission" date="2023-07" db="EMBL/GenBank/DDBJ databases">
        <title>draft genome sequence of fig (Ficus carica).</title>
        <authorList>
            <person name="Takahashi T."/>
            <person name="Nishimura K."/>
        </authorList>
    </citation>
    <scope>NUCLEOTIDE SEQUENCE</scope>
</reference>